<dbReference type="AlphaFoldDB" id="A0AAV3F4Z4"/>
<dbReference type="EMBL" id="AGEE01000008">
    <property type="protein sequence ID" value="EHO13836.1"/>
    <property type="molecule type" value="Genomic_DNA"/>
</dbReference>
<evidence type="ECO:0000313" key="2">
    <source>
        <dbReference type="Proteomes" id="UP000004834"/>
    </source>
</evidence>
<proteinExistence type="predicted"/>
<accession>A0AAV3F4Z4</accession>
<gene>
    <name evidence="1" type="ORF">HMPREF9715_00910</name>
</gene>
<sequence>MYLHFSIMHREKVNATQPTPEVLRAAMQYLNTAITLPNFRTLDQDVHYILESFLCTDLFEEQELREKVYFLLQHAKALTSAFKEITDQELIDSCNKDGYDNRS</sequence>
<reference evidence="1 2" key="1">
    <citation type="submission" date="2011-11" db="EMBL/GenBank/DDBJ databases">
        <title>The Genome Sequence of Myroides odoratimimus CIP 101113.</title>
        <authorList>
            <person name="Earl A."/>
            <person name="Ward D."/>
            <person name="Feldgarden M."/>
            <person name="Gevers D."/>
            <person name="Huys G."/>
            <person name="Young S.K."/>
            <person name="Zeng Q."/>
            <person name="Gargeya S."/>
            <person name="Fitzgerald M."/>
            <person name="Haas B."/>
            <person name="Abouelleil A."/>
            <person name="Alvarado L."/>
            <person name="Arachchi H.M."/>
            <person name="Berlin A."/>
            <person name="Brown A."/>
            <person name="Chapman S.B."/>
            <person name="Chen Z."/>
            <person name="Dunbar C."/>
            <person name="Freedman E."/>
            <person name="Gearin G."/>
            <person name="Goldberg J."/>
            <person name="Griggs A."/>
            <person name="Gujja S."/>
            <person name="Heiman D."/>
            <person name="Howarth C."/>
            <person name="Larson L."/>
            <person name="Lui A."/>
            <person name="MacDonald P.J.P."/>
            <person name="Montmayeur A."/>
            <person name="Murphy C."/>
            <person name="Neiman D."/>
            <person name="Pearson M."/>
            <person name="Priest M."/>
            <person name="Roberts A."/>
            <person name="Saif S."/>
            <person name="Shea T."/>
            <person name="Shenoy N."/>
            <person name="Sisk P."/>
            <person name="Stolte C."/>
            <person name="Sykes S."/>
            <person name="Wortman J."/>
            <person name="Nusbaum C."/>
            <person name="Birren B."/>
        </authorList>
    </citation>
    <scope>NUCLEOTIDE SEQUENCE [LARGE SCALE GENOMIC DNA]</scope>
    <source>
        <strain evidence="1 2">CIP 101113</strain>
    </source>
</reference>
<organism evidence="1 2">
    <name type="scientific">Myroides odoratimimus CIP 101113</name>
    <dbReference type="NCBI Taxonomy" id="883154"/>
    <lineage>
        <taxon>Bacteria</taxon>
        <taxon>Pseudomonadati</taxon>
        <taxon>Bacteroidota</taxon>
        <taxon>Flavobacteriia</taxon>
        <taxon>Flavobacteriales</taxon>
        <taxon>Flavobacteriaceae</taxon>
        <taxon>Myroides</taxon>
    </lineage>
</organism>
<evidence type="ECO:0000313" key="1">
    <source>
        <dbReference type="EMBL" id="EHO13836.1"/>
    </source>
</evidence>
<protein>
    <submittedName>
        <fullName evidence="1">Uncharacterized protein</fullName>
    </submittedName>
</protein>
<comment type="caution">
    <text evidence="1">The sequence shown here is derived from an EMBL/GenBank/DDBJ whole genome shotgun (WGS) entry which is preliminary data.</text>
</comment>
<dbReference type="Proteomes" id="UP000004834">
    <property type="component" value="Unassembled WGS sequence"/>
</dbReference>
<name>A0AAV3F4Z4_9FLAO</name>